<feature type="region of interest" description="Disordered" evidence="2">
    <location>
        <begin position="1"/>
        <end position="21"/>
    </location>
</feature>
<dbReference type="InterPro" id="IPR006538">
    <property type="entry name" value="CobT"/>
</dbReference>
<evidence type="ECO:0000256" key="2">
    <source>
        <dbReference type="SAM" id="MobiDB-lite"/>
    </source>
</evidence>
<feature type="compositionally biased region" description="Acidic residues" evidence="2">
    <location>
        <begin position="221"/>
        <end position="273"/>
    </location>
</feature>
<dbReference type="PANTHER" id="PTHR41248">
    <property type="entry name" value="NORD PROTEIN"/>
    <property type="match status" value="1"/>
</dbReference>
<gene>
    <name evidence="4" type="primary">cobT</name>
    <name evidence="4" type="ORF">JYU29_16710</name>
</gene>
<proteinExistence type="predicted"/>
<feature type="domain" description="VWFA" evidence="3">
    <location>
        <begin position="412"/>
        <end position="619"/>
    </location>
</feature>
<dbReference type="Pfam" id="PF06213">
    <property type="entry name" value="CobT"/>
    <property type="match status" value="1"/>
</dbReference>
<dbReference type="SMART" id="SM00327">
    <property type="entry name" value="VWA"/>
    <property type="match status" value="1"/>
</dbReference>
<keyword evidence="5" id="KW-1185">Reference proteome</keyword>
<dbReference type="InterPro" id="IPR002035">
    <property type="entry name" value="VWF_A"/>
</dbReference>
<feature type="compositionally biased region" description="Acidic residues" evidence="2">
    <location>
        <begin position="283"/>
        <end position="294"/>
    </location>
</feature>
<sequence>MAGPGDNSRAKTKNGSEGDAFRRAVTVTMRALAGDNELEVSFAKDKPALAGQRARLPELPKKASINDIAVTRGLGDSMALRKACHDSAIHNRLAPDGRQARAIFDAVEQARVEAIGARAMKGVGDNLTSMLEDKYAKANFADVSSRDDAPIEEAVAMMVREKLTGRAVPPSGERVVDLWRGWVEDKAGGNLEGLVDSLDDQNAFARLVRDMLVSMDMAEDIGDDDQTEDNNEDDSDEPQGDEGGEEGGEDESGSQESQSEEADASSDEQEAGESEAAATAADDQSESDDLDSETPGETRRPENAFNQFERTIDYKVFTQAFDEMVGAEELCDEEELDRLRAFLDKQLVNLQGVVGRLANRLQRRLMAQQNRSWDFDLEEGYLDPARLVRVVIDPMQPLSFKQERDTNFRDTVVTLLLDNSGSMRGRPITVAATCADILARTLERCGVSVEILGFTTRAWKGGQSREQWLKQNKPANPGRLNDLRHIVYKSADAPWRRARRNLGLMMREGLLKENIDGEALLWAHQRLMARPEQRKILMMISDGAPVDDSTLSVNPGNYLERHLRGVIDLIETRSPVELLAIGIGHDVTRYYRRAVTIVDAEELAGAMTEQLASLFSEESMRGRGGGQATGRGLRRAG</sequence>
<dbReference type="EC" id="6.6.1.2" evidence="1"/>
<dbReference type="InterPro" id="IPR036465">
    <property type="entry name" value="vWFA_dom_sf"/>
</dbReference>
<evidence type="ECO:0000313" key="5">
    <source>
        <dbReference type="Proteomes" id="UP001297272"/>
    </source>
</evidence>
<dbReference type="PANTHER" id="PTHR41248:SF1">
    <property type="entry name" value="NORD PROTEIN"/>
    <property type="match status" value="1"/>
</dbReference>
<reference evidence="4 5" key="1">
    <citation type="submission" date="2021-03" db="EMBL/GenBank/DDBJ databases">
        <title>Tianweitania aestuarii sp. nov., isolated from a tidal flat.</title>
        <authorList>
            <person name="Park S."/>
            <person name="Yoon J.-H."/>
        </authorList>
    </citation>
    <scope>NUCLEOTIDE SEQUENCE [LARGE SCALE GENOMIC DNA]</scope>
    <source>
        <strain evidence="4 5">BSSL-BM11</strain>
    </source>
</reference>
<dbReference type="PROSITE" id="PS50234">
    <property type="entry name" value="VWFA"/>
    <property type="match status" value="1"/>
</dbReference>
<dbReference type="GO" id="GO:0051116">
    <property type="term" value="F:cobaltochelatase activity"/>
    <property type="evidence" value="ECO:0007669"/>
    <property type="project" value="UniProtKB-EC"/>
</dbReference>
<dbReference type="Pfam" id="PF11775">
    <property type="entry name" value="CobT_C"/>
    <property type="match status" value="1"/>
</dbReference>
<evidence type="ECO:0000259" key="3">
    <source>
        <dbReference type="PROSITE" id="PS50234"/>
    </source>
</evidence>
<dbReference type="CDD" id="cd01454">
    <property type="entry name" value="vWA_norD_type"/>
    <property type="match status" value="1"/>
</dbReference>
<feature type="region of interest" description="Disordered" evidence="2">
    <location>
        <begin position="221"/>
        <end position="305"/>
    </location>
</feature>
<comment type="caution">
    <text evidence="4">The sequence shown here is derived from an EMBL/GenBank/DDBJ whole genome shotgun (WGS) entry which is preliminary data.</text>
</comment>
<evidence type="ECO:0000256" key="1">
    <source>
        <dbReference type="NCBIfam" id="TIGR01651"/>
    </source>
</evidence>
<dbReference type="InterPro" id="IPR025861">
    <property type="entry name" value="CobT_VWA_dom"/>
</dbReference>
<evidence type="ECO:0000313" key="4">
    <source>
        <dbReference type="EMBL" id="MBS9722339.1"/>
    </source>
</evidence>
<dbReference type="NCBIfam" id="TIGR01651">
    <property type="entry name" value="CobT"/>
    <property type="match status" value="1"/>
</dbReference>
<name>A0ABS5S1I9_9HYPH</name>
<organism evidence="4 5">
    <name type="scientific">Tianweitania aestuarii</name>
    <dbReference type="NCBI Taxonomy" id="2814886"/>
    <lineage>
        <taxon>Bacteria</taxon>
        <taxon>Pseudomonadati</taxon>
        <taxon>Pseudomonadota</taxon>
        <taxon>Alphaproteobacteria</taxon>
        <taxon>Hyphomicrobiales</taxon>
        <taxon>Phyllobacteriaceae</taxon>
        <taxon>Tianweitania</taxon>
    </lineage>
</organism>
<dbReference type="PIRSF" id="PIRSF031715">
    <property type="entry name" value="Cob_chel_CobT"/>
    <property type="match status" value="1"/>
</dbReference>
<accession>A0ABS5S1I9</accession>
<dbReference type="Gene3D" id="3.40.50.410">
    <property type="entry name" value="von Willebrand factor, type A domain"/>
    <property type="match status" value="1"/>
</dbReference>
<feature type="region of interest" description="Disordered" evidence="2">
    <location>
        <begin position="617"/>
        <end position="637"/>
    </location>
</feature>
<dbReference type="SUPFAM" id="SSF53300">
    <property type="entry name" value="vWA-like"/>
    <property type="match status" value="1"/>
</dbReference>
<protein>
    <recommendedName>
        <fullName evidence="1">Cobaltochelatase subunit CobT</fullName>
        <ecNumber evidence="1">6.6.1.2</ecNumber>
    </recommendedName>
</protein>
<dbReference type="RefSeq" id="WP_213985991.1">
    <property type="nucleotide sequence ID" value="NZ_JAFMNX010000005.1"/>
</dbReference>
<keyword evidence="4" id="KW-0436">Ligase</keyword>
<dbReference type="Proteomes" id="UP001297272">
    <property type="component" value="Unassembled WGS sequence"/>
</dbReference>
<dbReference type="InterPro" id="IPR051928">
    <property type="entry name" value="NorD/CobT"/>
</dbReference>
<dbReference type="EMBL" id="JAFMNX010000005">
    <property type="protein sequence ID" value="MBS9722339.1"/>
    <property type="molecule type" value="Genomic_DNA"/>
</dbReference>